<dbReference type="AlphaFoldDB" id="A0A8S0T949"/>
<dbReference type="Gramene" id="OE9A000902T1">
    <property type="protein sequence ID" value="OE9A000902C1"/>
    <property type="gene ID" value="OE9A000902"/>
</dbReference>
<dbReference type="EMBL" id="CACTIH010005732">
    <property type="protein sequence ID" value="CAA3001098.1"/>
    <property type="molecule type" value="Genomic_DNA"/>
</dbReference>
<dbReference type="InterPro" id="IPR032675">
    <property type="entry name" value="LRR_dom_sf"/>
</dbReference>
<accession>A0A8S0T949</accession>
<dbReference type="PANTHER" id="PTHR15140:SF33">
    <property type="entry name" value="LATE BLIGHT RESISTANCE PROTEIN HOMOLOG R1A-3 ISOFORM X1"/>
    <property type="match status" value="1"/>
</dbReference>
<keyword evidence="2" id="KW-1185">Reference proteome</keyword>
<name>A0A8S0T949_OLEEU</name>
<evidence type="ECO:0000313" key="2">
    <source>
        <dbReference type="Proteomes" id="UP000594638"/>
    </source>
</evidence>
<dbReference type="Proteomes" id="UP000594638">
    <property type="component" value="Unassembled WGS sequence"/>
</dbReference>
<sequence>MSLIGTLDNLEILKLKYNASKGKVWITNNDEVQKLKLLKLILLNLEEWYSSDDHFPLLERLVLGSCDNLKMIPSEFGKISTLQKIEVYHCHKKIASSVLEIQDEQRDTGNDEFEVTIFGVWD</sequence>
<protein>
    <submittedName>
        <fullName evidence="1">Uncharacterized protein</fullName>
    </submittedName>
</protein>
<evidence type="ECO:0000313" key="1">
    <source>
        <dbReference type="EMBL" id="CAA3001098.1"/>
    </source>
</evidence>
<dbReference type="Gene3D" id="3.80.10.10">
    <property type="entry name" value="Ribonuclease Inhibitor"/>
    <property type="match status" value="1"/>
</dbReference>
<comment type="caution">
    <text evidence="1">The sequence shown here is derived from an EMBL/GenBank/DDBJ whole genome shotgun (WGS) entry which is preliminary data.</text>
</comment>
<proteinExistence type="predicted"/>
<dbReference type="SUPFAM" id="SSF52047">
    <property type="entry name" value="RNI-like"/>
    <property type="match status" value="1"/>
</dbReference>
<dbReference type="PANTHER" id="PTHR15140">
    <property type="entry name" value="TUBULIN-SPECIFIC CHAPERONE E"/>
    <property type="match status" value="1"/>
</dbReference>
<gene>
    <name evidence="1" type="ORF">OLEA9_A000902</name>
</gene>
<reference evidence="1 2" key="1">
    <citation type="submission" date="2019-12" db="EMBL/GenBank/DDBJ databases">
        <authorList>
            <person name="Alioto T."/>
            <person name="Alioto T."/>
            <person name="Gomez Garrido J."/>
        </authorList>
    </citation>
    <scope>NUCLEOTIDE SEQUENCE [LARGE SCALE GENOMIC DNA]</scope>
</reference>
<organism evidence="1 2">
    <name type="scientific">Olea europaea subsp. europaea</name>
    <dbReference type="NCBI Taxonomy" id="158383"/>
    <lineage>
        <taxon>Eukaryota</taxon>
        <taxon>Viridiplantae</taxon>
        <taxon>Streptophyta</taxon>
        <taxon>Embryophyta</taxon>
        <taxon>Tracheophyta</taxon>
        <taxon>Spermatophyta</taxon>
        <taxon>Magnoliopsida</taxon>
        <taxon>eudicotyledons</taxon>
        <taxon>Gunneridae</taxon>
        <taxon>Pentapetalae</taxon>
        <taxon>asterids</taxon>
        <taxon>lamiids</taxon>
        <taxon>Lamiales</taxon>
        <taxon>Oleaceae</taxon>
        <taxon>Oleeae</taxon>
        <taxon>Olea</taxon>
    </lineage>
</organism>